<dbReference type="KEGG" id="pdh:B9T62_18460"/>
<keyword evidence="1" id="KW-1133">Transmembrane helix</keyword>
<keyword evidence="1" id="KW-0472">Membrane</keyword>
<evidence type="ECO:0000313" key="2">
    <source>
        <dbReference type="EMBL" id="ASA22590.1"/>
    </source>
</evidence>
<organism evidence="2 3">
    <name type="scientific">Paenibacillus donghaensis</name>
    <dbReference type="NCBI Taxonomy" id="414771"/>
    <lineage>
        <taxon>Bacteria</taxon>
        <taxon>Bacillati</taxon>
        <taxon>Bacillota</taxon>
        <taxon>Bacilli</taxon>
        <taxon>Bacillales</taxon>
        <taxon>Paenibacillaceae</taxon>
        <taxon>Paenibacillus</taxon>
    </lineage>
</organism>
<reference evidence="2 3" key="1">
    <citation type="submission" date="2017-06" db="EMBL/GenBank/DDBJ databases">
        <title>Complete genome sequence of Paenibacillus donghaensis KCTC 13049T isolated from East Sea sediment, South Korea.</title>
        <authorList>
            <person name="Jung B.K."/>
            <person name="Hong S.-J."/>
            <person name="Shin J.-H."/>
        </authorList>
    </citation>
    <scope>NUCLEOTIDE SEQUENCE [LARGE SCALE GENOMIC DNA]</scope>
    <source>
        <strain evidence="2 3">KCTC 13049</strain>
    </source>
</reference>
<dbReference type="AlphaFoldDB" id="A0A2Z2KHD6"/>
<evidence type="ECO:0000256" key="1">
    <source>
        <dbReference type="SAM" id="Phobius"/>
    </source>
</evidence>
<dbReference type="OrthoDB" id="2629516at2"/>
<dbReference type="RefSeq" id="WP_087916588.1">
    <property type="nucleotide sequence ID" value="NZ_CP021780.1"/>
</dbReference>
<name>A0A2Z2KHD6_9BACL</name>
<keyword evidence="3" id="KW-1185">Reference proteome</keyword>
<sequence>MSNYKYKCPTEYGYIKFQLTKEQHNSLFKYRQIKWNDKYEYYYSDQGVILHSFTNNIAIALTTILFPVLVLFAGLSNFKKCTKELKELYNQKEYGSFIRNSIHFDSNKYNEIIKIVNMKEGRIKNESI</sequence>
<gene>
    <name evidence="2" type="ORF">B9T62_18460</name>
</gene>
<dbReference type="EMBL" id="CP021780">
    <property type="protein sequence ID" value="ASA22590.1"/>
    <property type="molecule type" value="Genomic_DNA"/>
</dbReference>
<feature type="transmembrane region" description="Helical" evidence="1">
    <location>
        <begin position="57"/>
        <end position="78"/>
    </location>
</feature>
<protein>
    <submittedName>
        <fullName evidence="2">Uncharacterized protein</fullName>
    </submittedName>
</protein>
<accession>A0A2Z2KHD6</accession>
<proteinExistence type="predicted"/>
<dbReference type="Proteomes" id="UP000249890">
    <property type="component" value="Chromosome"/>
</dbReference>
<evidence type="ECO:0000313" key="3">
    <source>
        <dbReference type="Proteomes" id="UP000249890"/>
    </source>
</evidence>
<keyword evidence="1" id="KW-0812">Transmembrane</keyword>